<dbReference type="SUPFAM" id="SSF52540">
    <property type="entry name" value="P-loop containing nucleoside triphosphate hydrolases"/>
    <property type="match status" value="1"/>
</dbReference>
<dbReference type="STRING" id="519472.BHY08_08060"/>
<dbReference type="EMBL" id="CP017267">
    <property type="protein sequence ID" value="APB31779.1"/>
    <property type="molecule type" value="Genomic_DNA"/>
</dbReference>
<accession>A0A1J0A777</accession>
<name>A0A1J0A777_9ENTE</name>
<dbReference type="AlphaFoldDB" id="A0A1J0A777"/>
<dbReference type="SMART" id="SM00382">
    <property type="entry name" value="AAA"/>
    <property type="match status" value="1"/>
</dbReference>
<feature type="domain" description="ABC transporter" evidence="6">
    <location>
        <begin position="4"/>
        <end position="244"/>
    </location>
</feature>
<dbReference type="PROSITE" id="PS00211">
    <property type="entry name" value="ABC_TRANSPORTER_1"/>
    <property type="match status" value="1"/>
</dbReference>
<organism evidence="7 8">
    <name type="scientific">Vagococcus teuberi</name>
    <dbReference type="NCBI Taxonomy" id="519472"/>
    <lineage>
        <taxon>Bacteria</taxon>
        <taxon>Bacillati</taxon>
        <taxon>Bacillota</taxon>
        <taxon>Bacilli</taxon>
        <taxon>Lactobacillales</taxon>
        <taxon>Enterococcaceae</taxon>
        <taxon>Vagococcus</taxon>
    </lineage>
</organism>
<sequence length="252" mass="27805">MKILEVNNVKKTYHTRLGGAKVEALKQINFSVEAGEYVAIMGESGSGKSTLLNLLATLDTPTSGDILLNGKNMNEIKEKEAAAFRREHLGFVFQQFNLLDTFSVQDNILLPLVLAKTPLEEMMSRLDKLAPQLGLNKLLEKYPYELSGGQQQRVAVARALITQPDILLADEPTGALDSKTSTQLLSLFQEVNKQGQTIVMVTHSVVAASHANRVLFIKDGQVFNQIYRGLQNNDDFLNQISETMTVLLTGEA</sequence>
<keyword evidence="2" id="KW-0813">Transport</keyword>
<dbReference type="InterPro" id="IPR003593">
    <property type="entry name" value="AAA+_ATPase"/>
</dbReference>
<dbReference type="PANTHER" id="PTHR42798">
    <property type="entry name" value="LIPOPROTEIN-RELEASING SYSTEM ATP-BINDING PROTEIN LOLD"/>
    <property type="match status" value="1"/>
</dbReference>
<dbReference type="GO" id="GO:0098796">
    <property type="term" value="C:membrane protein complex"/>
    <property type="evidence" value="ECO:0007669"/>
    <property type="project" value="UniProtKB-ARBA"/>
</dbReference>
<evidence type="ECO:0000256" key="2">
    <source>
        <dbReference type="ARBA" id="ARBA00022448"/>
    </source>
</evidence>
<gene>
    <name evidence="7" type="ORF">BHY08_08060</name>
</gene>
<evidence type="ECO:0000256" key="3">
    <source>
        <dbReference type="ARBA" id="ARBA00022741"/>
    </source>
</evidence>
<dbReference type="GO" id="GO:0016887">
    <property type="term" value="F:ATP hydrolysis activity"/>
    <property type="evidence" value="ECO:0007669"/>
    <property type="project" value="InterPro"/>
</dbReference>
<evidence type="ECO:0000256" key="4">
    <source>
        <dbReference type="ARBA" id="ARBA00022840"/>
    </source>
</evidence>
<dbReference type="KEGG" id="vte:BHY08_08060"/>
<dbReference type="InterPro" id="IPR027417">
    <property type="entry name" value="P-loop_NTPase"/>
</dbReference>
<dbReference type="GO" id="GO:0022857">
    <property type="term" value="F:transmembrane transporter activity"/>
    <property type="evidence" value="ECO:0007669"/>
    <property type="project" value="UniProtKB-ARBA"/>
</dbReference>
<evidence type="ECO:0000256" key="5">
    <source>
        <dbReference type="ARBA" id="ARBA00022970"/>
    </source>
</evidence>
<reference evidence="7 8" key="1">
    <citation type="submission" date="2016-09" db="EMBL/GenBank/DDBJ databases">
        <title>Vagococcus teuberi sp. nov., isolated from the Malian artisanal sour milk fene.</title>
        <authorList>
            <person name="Wullschleger S."/>
            <person name="Seifert C."/>
            <person name="Baumgartner S."/>
            <person name="Lacroix C."/>
            <person name="Bonfoh B."/>
            <person name="Stevens M.J."/>
            <person name="Meile L."/>
        </authorList>
    </citation>
    <scope>NUCLEOTIDE SEQUENCE [LARGE SCALE GENOMIC DNA]</scope>
    <source>
        <strain evidence="7 8">DSM 21459</strain>
    </source>
</reference>
<dbReference type="InterPro" id="IPR017871">
    <property type="entry name" value="ABC_transporter-like_CS"/>
</dbReference>
<dbReference type="CDD" id="cd03255">
    <property type="entry name" value="ABC_MJ0796_LolCDE_FtsE"/>
    <property type="match status" value="1"/>
</dbReference>
<dbReference type="OrthoDB" id="9791546at2"/>
<keyword evidence="8" id="KW-1185">Reference proteome</keyword>
<dbReference type="PANTHER" id="PTHR42798:SF7">
    <property type="entry name" value="ALPHA-D-RIBOSE 1-METHYLPHOSPHONATE 5-TRIPHOSPHATE SYNTHASE SUBUNIT PHNL"/>
    <property type="match status" value="1"/>
</dbReference>
<dbReference type="InterPro" id="IPR017911">
    <property type="entry name" value="MacB-like_ATP-bd"/>
</dbReference>
<comment type="similarity">
    <text evidence="1">Belongs to the ABC transporter superfamily.</text>
</comment>
<evidence type="ECO:0000313" key="7">
    <source>
        <dbReference type="EMBL" id="APB31779.1"/>
    </source>
</evidence>
<dbReference type="FunFam" id="3.40.50.300:FF:000032">
    <property type="entry name" value="Export ABC transporter ATP-binding protein"/>
    <property type="match status" value="1"/>
</dbReference>
<dbReference type="Gene3D" id="3.40.50.300">
    <property type="entry name" value="P-loop containing nucleotide triphosphate hydrolases"/>
    <property type="match status" value="1"/>
</dbReference>
<proteinExistence type="inferred from homology"/>
<protein>
    <submittedName>
        <fullName evidence="7">Bacteriocin ABC transporter ATP-binding protein</fullName>
    </submittedName>
</protein>
<dbReference type="Proteomes" id="UP000191200">
    <property type="component" value="Chromosome"/>
</dbReference>
<evidence type="ECO:0000313" key="8">
    <source>
        <dbReference type="Proteomes" id="UP000191200"/>
    </source>
</evidence>
<keyword evidence="5" id="KW-0029">Amino-acid transport</keyword>
<evidence type="ECO:0000259" key="6">
    <source>
        <dbReference type="PROSITE" id="PS50893"/>
    </source>
</evidence>
<dbReference type="Pfam" id="PF00005">
    <property type="entry name" value="ABC_tran"/>
    <property type="match status" value="1"/>
</dbReference>
<dbReference type="GO" id="GO:0006865">
    <property type="term" value="P:amino acid transport"/>
    <property type="evidence" value="ECO:0007669"/>
    <property type="project" value="UniProtKB-KW"/>
</dbReference>
<keyword evidence="3" id="KW-0547">Nucleotide-binding</keyword>
<dbReference type="GO" id="GO:0005524">
    <property type="term" value="F:ATP binding"/>
    <property type="evidence" value="ECO:0007669"/>
    <property type="project" value="UniProtKB-KW"/>
</dbReference>
<evidence type="ECO:0000256" key="1">
    <source>
        <dbReference type="ARBA" id="ARBA00005417"/>
    </source>
</evidence>
<dbReference type="InterPro" id="IPR003439">
    <property type="entry name" value="ABC_transporter-like_ATP-bd"/>
</dbReference>
<dbReference type="RefSeq" id="WP_071457382.1">
    <property type="nucleotide sequence ID" value="NZ_CP017267.1"/>
</dbReference>
<keyword evidence="4 7" id="KW-0067">ATP-binding</keyword>
<dbReference type="PROSITE" id="PS50893">
    <property type="entry name" value="ABC_TRANSPORTER_2"/>
    <property type="match status" value="1"/>
</dbReference>